<reference evidence="2" key="1">
    <citation type="journal article" date="2019" name="Int. J. Syst. Evol. Microbiol.">
        <title>The Global Catalogue of Microorganisms (GCM) 10K type strain sequencing project: providing services to taxonomists for standard genome sequencing and annotation.</title>
        <authorList>
            <consortium name="The Broad Institute Genomics Platform"/>
            <consortium name="The Broad Institute Genome Sequencing Center for Infectious Disease"/>
            <person name="Wu L."/>
            <person name="Ma J."/>
        </authorList>
    </citation>
    <scope>NUCLEOTIDE SEQUENCE [LARGE SCALE GENOMIC DNA]</scope>
    <source>
        <strain evidence="2">KCTC 52438</strain>
    </source>
</reference>
<dbReference type="RefSeq" id="WP_386723392.1">
    <property type="nucleotide sequence ID" value="NZ_JBHRSZ010000009.1"/>
</dbReference>
<gene>
    <name evidence="1" type="ORF">ACFOEK_20695</name>
</gene>
<accession>A0ABV7HP83</accession>
<evidence type="ECO:0000313" key="1">
    <source>
        <dbReference type="EMBL" id="MFC3153472.1"/>
    </source>
</evidence>
<evidence type="ECO:0000313" key="2">
    <source>
        <dbReference type="Proteomes" id="UP001595476"/>
    </source>
</evidence>
<dbReference type="Proteomes" id="UP001595476">
    <property type="component" value="Unassembled WGS sequence"/>
</dbReference>
<keyword evidence="2" id="KW-1185">Reference proteome</keyword>
<name>A0ABV7HP83_9GAMM</name>
<protein>
    <submittedName>
        <fullName evidence="1">Uncharacterized protein</fullName>
    </submittedName>
</protein>
<comment type="caution">
    <text evidence="1">The sequence shown here is derived from an EMBL/GenBank/DDBJ whole genome shotgun (WGS) entry which is preliminary data.</text>
</comment>
<dbReference type="EMBL" id="JBHRSZ010000009">
    <property type="protein sequence ID" value="MFC3153472.1"/>
    <property type="molecule type" value="Genomic_DNA"/>
</dbReference>
<sequence>MQEVESSLNRGKEVEAFLGGFQAEKMCIRWLSLSKTGNTIQIRIWEAVDVGDEDYLDIYSFPPRSGEWDFPAQEFTIASIHELRDRLEVESLSFVNKGIVQDEYKDYLEHVV</sequence>
<organism evidence="1 2">
    <name type="scientific">Litoribrevibacter euphylliae</name>
    <dbReference type="NCBI Taxonomy" id="1834034"/>
    <lineage>
        <taxon>Bacteria</taxon>
        <taxon>Pseudomonadati</taxon>
        <taxon>Pseudomonadota</taxon>
        <taxon>Gammaproteobacteria</taxon>
        <taxon>Oceanospirillales</taxon>
        <taxon>Oceanospirillaceae</taxon>
        <taxon>Litoribrevibacter</taxon>
    </lineage>
</organism>
<proteinExistence type="predicted"/>